<dbReference type="RefSeq" id="WP_109016706.1">
    <property type="nucleotide sequence ID" value="NZ_BDOQ01000019.1"/>
</dbReference>
<dbReference type="GO" id="GO:0020037">
    <property type="term" value="F:heme binding"/>
    <property type="evidence" value="ECO:0007669"/>
    <property type="project" value="TreeGrafter"/>
</dbReference>
<keyword evidence="2" id="KW-1003">Cell membrane</keyword>
<keyword evidence="3 6" id="KW-0812">Transmembrane</keyword>
<dbReference type="Gene3D" id="1.20.950.20">
    <property type="entry name" value="Transmembrane di-heme cytochromes, Chain C"/>
    <property type="match status" value="1"/>
</dbReference>
<dbReference type="EMBL" id="BDOQ01000019">
    <property type="protein sequence ID" value="GBG15558.1"/>
    <property type="molecule type" value="Genomic_DNA"/>
</dbReference>
<dbReference type="GO" id="GO:0022904">
    <property type="term" value="P:respiratory electron transport chain"/>
    <property type="evidence" value="ECO:0007669"/>
    <property type="project" value="InterPro"/>
</dbReference>
<reference evidence="8 9" key="1">
    <citation type="journal article" date="2018" name="Environ. Microbiol.">
        <title>Isolation and genomic characterization of Novimethylophilus kurashikiensis gen. nov. sp. nov., a new lanthanide-dependent methylotrophic species of Methylophilaceae.</title>
        <authorList>
            <person name="Lv H."/>
            <person name="Sahin N."/>
            <person name="Tani A."/>
        </authorList>
    </citation>
    <scope>NUCLEOTIDE SEQUENCE [LARGE SCALE GENOMIC DNA]</scope>
    <source>
        <strain evidence="8 9">La2-4</strain>
    </source>
</reference>
<evidence type="ECO:0000256" key="1">
    <source>
        <dbReference type="ARBA" id="ARBA00004651"/>
    </source>
</evidence>
<dbReference type="OrthoDB" id="196472at2"/>
<gene>
    <name evidence="8" type="ORF">NMK_3168</name>
</gene>
<keyword evidence="9" id="KW-1185">Reference proteome</keyword>
<dbReference type="InterPro" id="IPR051542">
    <property type="entry name" value="Hydrogenase_cytochrome"/>
</dbReference>
<comment type="subcellular location">
    <subcellularLocation>
        <location evidence="1">Cell membrane</location>
        <topology evidence="1">Multi-pass membrane protein</topology>
    </subcellularLocation>
</comment>
<organism evidence="8 9">
    <name type="scientific">Novimethylophilus kurashikiensis</name>
    <dbReference type="NCBI Taxonomy" id="1825523"/>
    <lineage>
        <taxon>Bacteria</taxon>
        <taxon>Pseudomonadati</taxon>
        <taxon>Pseudomonadota</taxon>
        <taxon>Betaproteobacteria</taxon>
        <taxon>Nitrosomonadales</taxon>
        <taxon>Methylophilaceae</taxon>
        <taxon>Novimethylophilus</taxon>
    </lineage>
</organism>
<dbReference type="Proteomes" id="UP000245081">
    <property type="component" value="Unassembled WGS sequence"/>
</dbReference>
<comment type="caution">
    <text evidence="8">The sequence shown here is derived from an EMBL/GenBank/DDBJ whole genome shotgun (WGS) entry which is preliminary data.</text>
</comment>
<sequence length="186" mass="20918">MLYVWSLFIRTTHWLLVTCFTVAFLTSESLWYEGIHVKAGYLAAVLMIARIVWGITAKGYCNFAKFPFRPIAGIRYAWQSITGHAKRFIGHNPAGSLVIYGMLVVGLSTIATGILHFYEAYFDWADGIGEIHKTLAWTWLALVGTHVTGVLVESVLLKENLIASMITGFKQRHPHAKHDHLSVDQK</sequence>
<feature type="transmembrane region" description="Helical" evidence="6">
    <location>
        <begin position="137"/>
        <end position="157"/>
    </location>
</feature>
<dbReference type="GO" id="GO:0009055">
    <property type="term" value="F:electron transfer activity"/>
    <property type="evidence" value="ECO:0007669"/>
    <property type="project" value="InterPro"/>
</dbReference>
<feature type="transmembrane region" description="Helical" evidence="6">
    <location>
        <begin position="7"/>
        <end position="27"/>
    </location>
</feature>
<proteinExistence type="predicted"/>
<dbReference type="Pfam" id="PF01292">
    <property type="entry name" value="Ni_hydr_CYTB"/>
    <property type="match status" value="1"/>
</dbReference>
<keyword evidence="5 6" id="KW-0472">Membrane</keyword>
<dbReference type="GO" id="GO:0005886">
    <property type="term" value="C:plasma membrane"/>
    <property type="evidence" value="ECO:0007669"/>
    <property type="project" value="UniProtKB-SubCell"/>
</dbReference>
<feature type="transmembrane region" description="Helical" evidence="6">
    <location>
        <begin position="39"/>
        <end position="61"/>
    </location>
</feature>
<keyword evidence="4 6" id="KW-1133">Transmembrane helix</keyword>
<protein>
    <recommendedName>
        <fullName evidence="7">Cytochrome b561 bacterial/Ni-hydrogenase domain-containing protein</fullName>
    </recommendedName>
</protein>
<feature type="domain" description="Cytochrome b561 bacterial/Ni-hydrogenase" evidence="7">
    <location>
        <begin position="4"/>
        <end position="168"/>
    </location>
</feature>
<evidence type="ECO:0000256" key="3">
    <source>
        <dbReference type="ARBA" id="ARBA00022692"/>
    </source>
</evidence>
<evidence type="ECO:0000313" key="9">
    <source>
        <dbReference type="Proteomes" id="UP000245081"/>
    </source>
</evidence>
<evidence type="ECO:0000256" key="6">
    <source>
        <dbReference type="SAM" id="Phobius"/>
    </source>
</evidence>
<dbReference type="PANTHER" id="PTHR30485:SF2">
    <property type="entry name" value="BLL0597 PROTEIN"/>
    <property type="match status" value="1"/>
</dbReference>
<evidence type="ECO:0000313" key="8">
    <source>
        <dbReference type="EMBL" id="GBG15558.1"/>
    </source>
</evidence>
<dbReference type="PANTHER" id="PTHR30485">
    <property type="entry name" value="NI/FE-HYDROGENASE 1 B-TYPE CYTOCHROME SUBUNIT"/>
    <property type="match status" value="1"/>
</dbReference>
<dbReference type="SUPFAM" id="SSF81342">
    <property type="entry name" value="Transmembrane di-heme cytochromes"/>
    <property type="match status" value="1"/>
</dbReference>
<dbReference type="InterPro" id="IPR016174">
    <property type="entry name" value="Di-haem_cyt_TM"/>
</dbReference>
<evidence type="ECO:0000256" key="4">
    <source>
        <dbReference type="ARBA" id="ARBA00022989"/>
    </source>
</evidence>
<evidence type="ECO:0000259" key="7">
    <source>
        <dbReference type="Pfam" id="PF01292"/>
    </source>
</evidence>
<feature type="transmembrane region" description="Helical" evidence="6">
    <location>
        <begin position="97"/>
        <end position="117"/>
    </location>
</feature>
<dbReference type="AlphaFoldDB" id="A0A2R5FDI4"/>
<evidence type="ECO:0000256" key="5">
    <source>
        <dbReference type="ARBA" id="ARBA00023136"/>
    </source>
</evidence>
<dbReference type="InterPro" id="IPR011577">
    <property type="entry name" value="Cyt_b561_bac/Ni-Hgenase"/>
</dbReference>
<name>A0A2R5FDI4_9PROT</name>
<evidence type="ECO:0000256" key="2">
    <source>
        <dbReference type="ARBA" id="ARBA00022475"/>
    </source>
</evidence>
<accession>A0A2R5FDI4</accession>